<gene>
    <name evidence="1" type="ORF">BU25DRAFT_418884</name>
</gene>
<dbReference type="Proteomes" id="UP000799754">
    <property type="component" value="Unassembled WGS sequence"/>
</dbReference>
<dbReference type="EMBL" id="MU006705">
    <property type="protein sequence ID" value="KAF2631285.1"/>
    <property type="molecule type" value="Genomic_DNA"/>
</dbReference>
<keyword evidence="2" id="KW-1185">Reference proteome</keyword>
<organism evidence="1 2">
    <name type="scientific">Macroventuria anomochaeta</name>
    <dbReference type="NCBI Taxonomy" id="301207"/>
    <lineage>
        <taxon>Eukaryota</taxon>
        <taxon>Fungi</taxon>
        <taxon>Dikarya</taxon>
        <taxon>Ascomycota</taxon>
        <taxon>Pezizomycotina</taxon>
        <taxon>Dothideomycetes</taxon>
        <taxon>Pleosporomycetidae</taxon>
        <taxon>Pleosporales</taxon>
        <taxon>Pleosporineae</taxon>
        <taxon>Didymellaceae</taxon>
        <taxon>Macroventuria</taxon>
    </lineage>
</organism>
<sequence>MSWKTLLCFRTLTKFTSQTSWWTRVAARCVWAWAMASSVISLFLCGRIRLRLAISNLGTASTPRSAASSAATSRCLRHSPTSERRQGSSLLFCTLIEYCFMEAGHWDIFVNGKGNNISLRDLGKACQEIEDAVLWLSGAAVLDTKSDEPLVKPEEGNPRSRQSSPLKRKLEEDPSPLPEYFKRQLTAPVEPCPTLGEECKIEKSDLKVAYVELLDRSRRAEEDNITKDVHIAHLEAKLKLFEVESNAKEAHLAIVLEVITPLVKHAKSFRKVATDSFSKIYTNSDMNATGRAARWEARILTLHWHILKPISVVWNEQEYCMDVL</sequence>
<comment type="caution">
    <text evidence="1">The sequence shown here is derived from an EMBL/GenBank/DDBJ whole genome shotgun (WGS) entry which is preliminary data.</text>
</comment>
<proteinExistence type="predicted"/>
<protein>
    <submittedName>
        <fullName evidence="1">Uncharacterized protein</fullName>
    </submittedName>
</protein>
<accession>A0ACB6SCG1</accession>
<name>A0ACB6SCG1_9PLEO</name>
<evidence type="ECO:0000313" key="1">
    <source>
        <dbReference type="EMBL" id="KAF2631285.1"/>
    </source>
</evidence>
<evidence type="ECO:0000313" key="2">
    <source>
        <dbReference type="Proteomes" id="UP000799754"/>
    </source>
</evidence>
<reference evidence="1" key="1">
    <citation type="journal article" date="2020" name="Stud. Mycol.">
        <title>101 Dothideomycetes genomes: a test case for predicting lifestyles and emergence of pathogens.</title>
        <authorList>
            <person name="Haridas S."/>
            <person name="Albert R."/>
            <person name="Binder M."/>
            <person name="Bloem J."/>
            <person name="Labutti K."/>
            <person name="Salamov A."/>
            <person name="Andreopoulos B."/>
            <person name="Baker S."/>
            <person name="Barry K."/>
            <person name="Bills G."/>
            <person name="Bluhm B."/>
            <person name="Cannon C."/>
            <person name="Castanera R."/>
            <person name="Culley D."/>
            <person name="Daum C."/>
            <person name="Ezra D."/>
            <person name="Gonzalez J."/>
            <person name="Henrissat B."/>
            <person name="Kuo A."/>
            <person name="Liang C."/>
            <person name="Lipzen A."/>
            <person name="Lutzoni F."/>
            <person name="Magnuson J."/>
            <person name="Mondo S."/>
            <person name="Nolan M."/>
            <person name="Ohm R."/>
            <person name="Pangilinan J."/>
            <person name="Park H.-J."/>
            <person name="Ramirez L."/>
            <person name="Alfaro M."/>
            <person name="Sun H."/>
            <person name="Tritt A."/>
            <person name="Yoshinaga Y."/>
            <person name="Zwiers L.-H."/>
            <person name="Turgeon B."/>
            <person name="Goodwin S."/>
            <person name="Spatafora J."/>
            <person name="Crous P."/>
            <person name="Grigoriev I."/>
        </authorList>
    </citation>
    <scope>NUCLEOTIDE SEQUENCE</scope>
    <source>
        <strain evidence="1">CBS 525.71</strain>
    </source>
</reference>